<feature type="signal peptide" evidence="1">
    <location>
        <begin position="1"/>
        <end position="19"/>
    </location>
</feature>
<name>A0A0D0EC19_9AGAM</name>
<dbReference type="AlphaFoldDB" id="A0A0D0EC19"/>
<protein>
    <submittedName>
        <fullName evidence="2">Uncharacterized protein</fullName>
    </submittedName>
</protein>
<dbReference type="HOGENOM" id="CLU_2644748_0_0_1"/>
<evidence type="ECO:0000313" key="2">
    <source>
        <dbReference type="EMBL" id="KIK98600.1"/>
    </source>
</evidence>
<dbReference type="InParanoid" id="A0A0D0EC19"/>
<dbReference type="EMBL" id="KN824887">
    <property type="protein sequence ID" value="KIK98600.1"/>
    <property type="molecule type" value="Genomic_DNA"/>
</dbReference>
<reference evidence="3" key="2">
    <citation type="submission" date="2015-01" db="EMBL/GenBank/DDBJ databases">
        <title>Evolutionary Origins and Diversification of the Mycorrhizal Mutualists.</title>
        <authorList>
            <consortium name="DOE Joint Genome Institute"/>
            <consortium name="Mycorrhizal Genomics Consortium"/>
            <person name="Kohler A."/>
            <person name="Kuo A."/>
            <person name="Nagy L.G."/>
            <person name="Floudas D."/>
            <person name="Copeland A."/>
            <person name="Barry K.W."/>
            <person name="Cichocki N."/>
            <person name="Veneault-Fourrey C."/>
            <person name="LaButti K."/>
            <person name="Lindquist E.A."/>
            <person name="Lipzen A."/>
            <person name="Lundell T."/>
            <person name="Morin E."/>
            <person name="Murat C."/>
            <person name="Riley R."/>
            <person name="Ohm R."/>
            <person name="Sun H."/>
            <person name="Tunlid A."/>
            <person name="Henrissat B."/>
            <person name="Grigoriev I.V."/>
            <person name="Hibbett D.S."/>
            <person name="Martin F."/>
        </authorList>
    </citation>
    <scope>NUCLEOTIDE SEQUENCE [LARGE SCALE GENOMIC DNA]</scope>
    <source>
        <strain evidence="3">Ve08.2h10</strain>
    </source>
</reference>
<dbReference type="OrthoDB" id="10376033at2759"/>
<evidence type="ECO:0000256" key="1">
    <source>
        <dbReference type="SAM" id="SignalP"/>
    </source>
</evidence>
<proteinExistence type="predicted"/>
<organism evidence="2 3">
    <name type="scientific">Paxillus rubicundulus Ve08.2h10</name>
    <dbReference type="NCBI Taxonomy" id="930991"/>
    <lineage>
        <taxon>Eukaryota</taxon>
        <taxon>Fungi</taxon>
        <taxon>Dikarya</taxon>
        <taxon>Basidiomycota</taxon>
        <taxon>Agaricomycotina</taxon>
        <taxon>Agaricomycetes</taxon>
        <taxon>Agaricomycetidae</taxon>
        <taxon>Boletales</taxon>
        <taxon>Paxilineae</taxon>
        <taxon>Paxillaceae</taxon>
        <taxon>Paxillus</taxon>
    </lineage>
</organism>
<gene>
    <name evidence="2" type="ORF">PAXRUDRAFT_133888</name>
</gene>
<keyword evidence="1" id="KW-0732">Signal</keyword>
<reference evidence="2 3" key="1">
    <citation type="submission" date="2014-04" db="EMBL/GenBank/DDBJ databases">
        <authorList>
            <consortium name="DOE Joint Genome Institute"/>
            <person name="Kuo A."/>
            <person name="Kohler A."/>
            <person name="Jargeat P."/>
            <person name="Nagy L.G."/>
            <person name="Floudas D."/>
            <person name="Copeland A."/>
            <person name="Barry K.W."/>
            <person name="Cichocki N."/>
            <person name="Veneault-Fourrey C."/>
            <person name="LaButti K."/>
            <person name="Lindquist E.A."/>
            <person name="Lipzen A."/>
            <person name="Lundell T."/>
            <person name="Morin E."/>
            <person name="Murat C."/>
            <person name="Sun H."/>
            <person name="Tunlid A."/>
            <person name="Henrissat B."/>
            <person name="Grigoriev I.V."/>
            <person name="Hibbett D.S."/>
            <person name="Martin F."/>
            <person name="Nordberg H.P."/>
            <person name="Cantor M.N."/>
            <person name="Hua S.X."/>
        </authorList>
    </citation>
    <scope>NUCLEOTIDE SEQUENCE [LARGE SCALE GENOMIC DNA]</scope>
    <source>
        <strain evidence="2 3">Ve08.2h10</strain>
    </source>
</reference>
<dbReference type="Proteomes" id="UP000054538">
    <property type="component" value="Unassembled WGS sequence"/>
</dbReference>
<feature type="non-terminal residue" evidence="2">
    <location>
        <position position="1"/>
    </location>
</feature>
<accession>A0A0D0EC19</accession>
<evidence type="ECO:0000313" key="3">
    <source>
        <dbReference type="Proteomes" id="UP000054538"/>
    </source>
</evidence>
<sequence>VLVSPVSLLNFALVVPTLYQPVSQPSCHIGMMGVRCTRRGADQPSWHGTARPSVHFVTRSPWLAAKLDSDYSRTVVV</sequence>
<keyword evidence="3" id="KW-1185">Reference proteome</keyword>
<feature type="chain" id="PRO_5002209011" evidence="1">
    <location>
        <begin position="20"/>
        <end position="77"/>
    </location>
</feature>